<keyword evidence="4" id="KW-1185">Reference proteome</keyword>
<feature type="region of interest" description="Disordered" evidence="2">
    <location>
        <begin position="303"/>
        <end position="360"/>
    </location>
</feature>
<feature type="compositionally biased region" description="Acidic residues" evidence="2">
    <location>
        <begin position="9"/>
        <end position="38"/>
    </location>
</feature>
<proteinExistence type="predicted"/>
<dbReference type="SMART" id="SM00384">
    <property type="entry name" value="AT_hook"/>
    <property type="match status" value="2"/>
</dbReference>
<evidence type="ECO:0000256" key="2">
    <source>
        <dbReference type="SAM" id="MobiDB-lite"/>
    </source>
</evidence>
<keyword evidence="1" id="KW-0175">Coiled coil</keyword>
<feature type="region of interest" description="Disordered" evidence="2">
    <location>
        <begin position="380"/>
        <end position="407"/>
    </location>
</feature>
<sequence length="442" mass="50123">MYSIPIIDLPDESDEESEETEEEVSQTLDEGEEDENETVYEITHRDASTATDEDVDQKTDEERTQDKKKTIGSSLKSVAEQIAHQHRKLLNKHQILLGKRRATLQNINLLHDKLLNIWNEKMKSQHEYGYQYLRSIENSQTTWQSKINDSCKRSDLASSNGHKRTGDETVAQIHGRSSKHEVERLGKDLLDSSEKRLKTLEEVVSLISKELEEAKQECGLLDKELADTVIHLEEKEVLLNIINENEETEVADGKIHSCGLPMQSNGSNRKKITHYSHSQPYTFKSEREITEFVVEKRSTTVYPTFLNNSGNNNNQKEVSSLSTNGHRSSHSTASRSFPADQSCFGDNASSRSSEAESTDNNLTLTPKYRYSYFYGAGNRQSSSSTAISLNHASEPPKKRGRPRKLPDIARLLPADVSEPCKKKRGRPRKYLKLELARISSTV</sequence>
<dbReference type="InterPro" id="IPR017956">
    <property type="entry name" value="AT_hook_DNA-bd_motif"/>
</dbReference>
<reference evidence="3 4" key="1">
    <citation type="journal article" date="2023" name="Nucleic Acids Res.">
        <title>The hologenome of Daphnia magna reveals possible DNA methylation and microbiome-mediated evolution of the host genome.</title>
        <authorList>
            <person name="Chaturvedi A."/>
            <person name="Li X."/>
            <person name="Dhandapani V."/>
            <person name="Marshall H."/>
            <person name="Kissane S."/>
            <person name="Cuenca-Cambronero M."/>
            <person name="Asole G."/>
            <person name="Calvet F."/>
            <person name="Ruiz-Romero M."/>
            <person name="Marangio P."/>
            <person name="Guigo R."/>
            <person name="Rago D."/>
            <person name="Mirbahai L."/>
            <person name="Eastwood N."/>
            <person name="Colbourne J.K."/>
            <person name="Zhou J."/>
            <person name="Mallon E."/>
            <person name="Orsini L."/>
        </authorList>
    </citation>
    <scope>NUCLEOTIDE SEQUENCE [LARGE SCALE GENOMIC DNA]</scope>
    <source>
        <strain evidence="3">LRV0_1</strain>
    </source>
</reference>
<feature type="compositionally biased region" description="Basic and acidic residues" evidence="2">
    <location>
        <begin position="56"/>
        <end position="69"/>
    </location>
</feature>
<name>A0ABQ9ZH16_9CRUS</name>
<dbReference type="EMBL" id="JAOYFB010000003">
    <property type="protein sequence ID" value="KAK4011978.1"/>
    <property type="molecule type" value="Genomic_DNA"/>
</dbReference>
<gene>
    <name evidence="3" type="ORF">OUZ56_021081</name>
</gene>
<organism evidence="3 4">
    <name type="scientific">Daphnia magna</name>
    <dbReference type="NCBI Taxonomy" id="35525"/>
    <lineage>
        <taxon>Eukaryota</taxon>
        <taxon>Metazoa</taxon>
        <taxon>Ecdysozoa</taxon>
        <taxon>Arthropoda</taxon>
        <taxon>Crustacea</taxon>
        <taxon>Branchiopoda</taxon>
        <taxon>Diplostraca</taxon>
        <taxon>Cladocera</taxon>
        <taxon>Anomopoda</taxon>
        <taxon>Daphniidae</taxon>
        <taxon>Daphnia</taxon>
    </lineage>
</organism>
<protein>
    <submittedName>
        <fullName evidence="3">Uncharacterized protein</fullName>
    </submittedName>
</protein>
<accession>A0ABQ9ZH16</accession>
<evidence type="ECO:0000256" key="1">
    <source>
        <dbReference type="SAM" id="Coils"/>
    </source>
</evidence>
<comment type="caution">
    <text evidence="3">The sequence shown here is derived from an EMBL/GenBank/DDBJ whole genome shotgun (WGS) entry which is preliminary data.</text>
</comment>
<feature type="compositionally biased region" description="Polar residues" evidence="2">
    <location>
        <begin position="380"/>
        <end position="391"/>
    </location>
</feature>
<evidence type="ECO:0000313" key="4">
    <source>
        <dbReference type="Proteomes" id="UP001234178"/>
    </source>
</evidence>
<feature type="region of interest" description="Disordered" evidence="2">
    <location>
        <begin position="1"/>
        <end position="73"/>
    </location>
</feature>
<dbReference type="Proteomes" id="UP001234178">
    <property type="component" value="Unassembled WGS sequence"/>
</dbReference>
<feature type="compositionally biased region" description="Polar residues" evidence="2">
    <location>
        <begin position="303"/>
        <end position="335"/>
    </location>
</feature>
<feature type="region of interest" description="Disordered" evidence="2">
    <location>
        <begin position="154"/>
        <end position="178"/>
    </location>
</feature>
<evidence type="ECO:0000313" key="3">
    <source>
        <dbReference type="EMBL" id="KAK4011978.1"/>
    </source>
</evidence>
<feature type="coiled-coil region" evidence="1">
    <location>
        <begin position="190"/>
        <end position="217"/>
    </location>
</feature>